<evidence type="ECO:0000256" key="1">
    <source>
        <dbReference type="SAM" id="MobiDB-lite"/>
    </source>
</evidence>
<dbReference type="Gene3D" id="2.60.40.1730">
    <property type="entry name" value="tricorn interacting facor f3 domain"/>
    <property type="match status" value="1"/>
</dbReference>
<dbReference type="Pfam" id="PF17900">
    <property type="entry name" value="Peptidase_M1_N"/>
    <property type="match status" value="1"/>
</dbReference>
<gene>
    <name evidence="4" type="ORF">MSPICULIGERA_LOCUS17382</name>
</gene>
<feature type="compositionally biased region" description="Low complexity" evidence="1">
    <location>
        <begin position="89"/>
        <end position="102"/>
    </location>
</feature>
<keyword evidence="2" id="KW-0472">Membrane</keyword>
<dbReference type="Proteomes" id="UP001177023">
    <property type="component" value="Unassembled WGS sequence"/>
</dbReference>
<name>A0AA36G4T9_9BILA</name>
<feature type="domain" description="Aminopeptidase N-like N-terminal" evidence="3">
    <location>
        <begin position="182"/>
        <end position="362"/>
    </location>
</feature>
<dbReference type="InterPro" id="IPR027268">
    <property type="entry name" value="Peptidase_M4/M1_CTD_sf"/>
</dbReference>
<dbReference type="EMBL" id="CATQJA010002655">
    <property type="protein sequence ID" value="CAJ0579152.1"/>
    <property type="molecule type" value="Genomic_DNA"/>
</dbReference>
<dbReference type="GO" id="GO:0005615">
    <property type="term" value="C:extracellular space"/>
    <property type="evidence" value="ECO:0007669"/>
    <property type="project" value="TreeGrafter"/>
</dbReference>
<feature type="non-terminal residue" evidence="4">
    <location>
        <position position="798"/>
    </location>
</feature>
<dbReference type="PANTHER" id="PTHR11533">
    <property type="entry name" value="PROTEASE M1 ZINC METALLOPROTEASE"/>
    <property type="match status" value="1"/>
</dbReference>
<dbReference type="GO" id="GO:0016020">
    <property type="term" value="C:membrane"/>
    <property type="evidence" value="ECO:0007669"/>
    <property type="project" value="TreeGrafter"/>
</dbReference>
<proteinExistence type="predicted"/>
<comment type="caution">
    <text evidence="4">The sequence shown here is derived from an EMBL/GenBank/DDBJ whole genome shotgun (WGS) entry which is preliminary data.</text>
</comment>
<dbReference type="SUPFAM" id="SSF55486">
    <property type="entry name" value="Metalloproteases ('zincins'), catalytic domain"/>
    <property type="match status" value="1"/>
</dbReference>
<evidence type="ECO:0000313" key="5">
    <source>
        <dbReference type="Proteomes" id="UP001177023"/>
    </source>
</evidence>
<evidence type="ECO:0000256" key="2">
    <source>
        <dbReference type="SAM" id="Phobius"/>
    </source>
</evidence>
<feature type="region of interest" description="Disordered" evidence="1">
    <location>
        <begin position="53"/>
        <end position="133"/>
    </location>
</feature>
<organism evidence="4 5">
    <name type="scientific">Mesorhabditis spiculigera</name>
    <dbReference type="NCBI Taxonomy" id="96644"/>
    <lineage>
        <taxon>Eukaryota</taxon>
        <taxon>Metazoa</taxon>
        <taxon>Ecdysozoa</taxon>
        <taxon>Nematoda</taxon>
        <taxon>Chromadorea</taxon>
        <taxon>Rhabditida</taxon>
        <taxon>Rhabditina</taxon>
        <taxon>Rhabditomorpha</taxon>
        <taxon>Rhabditoidea</taxon>
        <taxon>Rhabditidae</taxon>
        <taxon>Mesorhabditinae</taxon>
        <taxon>Mesorhabditis</taxon>
    </lineage>
</organism>
<feature type="compositionally biased region" description="Basic and acidic residues" evidence="1">
    <location>
        <begin position="103"/>
        <end position="114"/>
    </location>
</feature>
<dbReference type="SUPFAM" id="SSF63737">
    <property type="entry name" value="Leukotriene A4 hydrolase N-terminal domain"/>
    <property type="match status" value="1"/>
</dbReference>
<dbReference type="Gene3D" id="1.10.390.10">
    <property type="entry name" value="Neutral Protease Domain 2"/>
    <property type="match status" value="1"/>
</dbReference>
<dbReference type="InterPro" id="IPR042097">
    <property type="entry name" value="Aminopeptidase_N-like_N_sf"/>
</dbReference>
<dbReference type="AlphaFoldDB" id="A0AA36G4T9"/>
<evidence type="ECO:0000259" key="3">
    <source>
        <dbReference type="Pfam" id="PF17900"/>
    </source>
</evidence>
<dbReference type="PANTHER" id="PTHR11533:SF294">
    <property type="entry name" value="THYROTROPIN-RELEASING HORMONE-DEGRADING ECTOENZYME"/>
    <property type="match status" value="1"/>
</dbReference>
<accession>A0AA36G4T9</accession>
<evidence type="ECO:0000313" key="4">
    <source>
        <dbReference type="EMBL" id="CAJ0579152.1"/>
    </source>
</evidence>
<protein>
    <recommendedName>
        <fullName evidence="3">Aminopeptidase N-like N-terminal domain-containing protein</fullName>
    </recommendedName>
</protein>
<keyword evidence="2" id="KW-0812">Transmembrane</keyword>
<reference evidence="4" key="1">
    <citation type="submission" date="2023-06" db="EMBL/GenBank/DDBJ databases">
        <authorList>
            <person name="Delattre M."/>
        </authorList>
    </citation>
    <scope>NUCLEOTIDE SEQUENCE</scope>
    <source>
        <strain evidence="4">AF72</strain>
    </source>
</reference>
<feature type="compositionally biased region" description="Polar residues" evidence="1">
    <location>
        <begin position="66"/>
        <end position="80"/>
    </location>
</feature>
<feature type="transmembrane region" description="Helical" evidence="2">
    <location>
        <begin position="12"/>
        <end position="37"/>
    </location>
</feature>
<dbReference type="GO" id="GO:0005737">
    <property type="term" value="C:cytoplasm"/>
    <property type="evidence" value="ECO:0007669"/>
    <property type="project" value="TreeGrafter"/>
</dbReference>
<dbReference type="InterPro" id="IPR045357">
    <property type="entry name" value="Aminopeptidase_N-like_N"/>
</dbReference>
<keyword evidence="5" id="KW-1185">Reference proteome</keyword>
<dbReference type="InterPro" id="IPR050344">
    <property type="entry name" value="Peptidase_M1_aminopeptidases"/>
</dbReference>
<keyword evidence="2" id="KW-1133">Transmembrane helix</keyword>
<sequence length="798" mass="88305">MSDEKPKKGAPSGSLLVTLAVILIVLIGLAALVFFLLTGAALGFRGDEVATNETLTGETTPPLIGSINSRPVISKPASSSEELEEYTTKRMSTTPSTSTTTTGEKEEFEIKSVDLDPEAEVDEKNATDSSVTPVTVPPKITYTAQNQAAIDQCNALESANTCPPILFNPDTRPIDQIQTSFKPLHYNLSLLVRNVIAGELSGALRLQLEALEPTKDILLHVGAGYRSHNEMLTTAISCTSGKSVCLKNLYHDARKGLIVISLTEEIPAGESLRLEINDFYVQNARAFFTQRQGYAKDPEMMGTKMDVKNQMTFFPSIPGYKAPFSLCISHSPSLNVKSNSLIDKQSTGEEMDPRVRHFAKTCFRQTLGISAHQIAFVVSTNAQSKIFNTTTIDGAYIPDIEILFSQNERLIGRIDTNWIVQETAKTIATLTQWTGVEYPLEKLSIASAPIMPNSVASAGGLGMMIVPAAVIEHEKNQRYHSHFLRNIISQWIGGIVGLKDQNEICLQESLVEYLESKLHEDHKITLVVNRTRAESLSDIEKAKVLEYMRPARIQRGDHCGARGKTLFYSLDETFGPSTVISMIKEIFSKYSFSVAGIQEYADALEARTRSKTAGQLLRRWFNSTTPPTVLLKVDSNKISVQQNGDAWSLPIEIAGSNGIQLIDITGNDTIPFQSTDYVIADPKRRSVAFVGYDLESYLRLVRCWDDSRCPSSKDDLKGLFKDFGYLLLTKQIEVSNAADAPRWRQFFHFLHSRALVQGHAKCCVAYALNDKHTVESVDCYHFVGDVCSKIDLLSKMRS</sequence>